<keyword evidence="3 15" id="KW-0052">Apoplast</keyword>
<evidence type="ECO:0000256" key="3">
    <source>
        <dbReference type="ARBA" id="ARBA00022523"/>
    </source>
</evidence>
<evidence type="ECO:0000256" key="11">
    <source>
        <dbReference type="ARBA" id="ARBA00064720"/>
    </source>
</evidence>
<dbReference type="PANTHER" id="PTHR31238">
    <property type="entry name" value="GERMIN-LIKE PROTEIN SUBFAMILY 3 MEMBER 3"/>
    <property type="match status" value="1"/>
</dbReference>
<feature type="binding site" evidence="13">
    <location>
        <position position="114"/>
    </location>
    <ligand>
        <name>Mn(2+)</name>
        <dbReference type="ChEBI" id="CHEBI:29035"/>
    </ligand>
</feature>
<dbReference type="GO" id="GO:0010497">
    <property type="term" value="P:plasmodesmata-mediated intercellular transport"/>
    <property type="evidence" value="ECO:0007669"/>
    <property type="project" value="UniProtKB-ARBA"/>
</dbReference>
<accession>A0AAV1C4J5</accession>
<protein>
    <recommendedName>
        <fullName evidence="15">Germin-like protein</fullName>
    </recommendedName>
</protein>
<dbReference type="PRINTS" id="PR00325">
    <property type="entry name" value="GERMIN"/>
</dbReference>
<organism evidence="17 18">
    <name type="scientific">Oldenlandia corymbosa var. corymbosa</name>
    <dbReference type="NCBI Taxonomy" id="529605"/>
    <lineage>
        <taxon>Eukaryota</taxon>
        <taxon>Viridiplantae</taxon>
        <taxon>Streptophyta</taxon>
        <taxon>Embryophyta</taxon>
        <taxon>Tracheophyta</taxon>
        <taxon>Spermatophyta</taxon>
        <taxon>Magnoliopsida</taxon>
        <taxon>eudicotyledons</taxon>
        <taxon>Gunneridae</taxon>
        <taxon>Pentapetalae</taxon>
        <taxon>asterids</taxon>
        <taxon>lamiids</taxon>
        <taxon>Gentianales</taxon>
        <taxon>Rubiaceae</taxon>
        <taxon>Rubioideae</taxon>
        <taxon>Spermacoceae</taxon>
        <taxon>Hedyotis-Oldenlandia complex</taxon>
        <taxon>Oldenlandia</taxon>
    </lineage>
</organism>
<keyword evidence="7 14" id="KW-1015">Disulfide bond</keyword>
<evidence type="ECO:0000313" key="18">
    <source>
        <dbReference type="Proteomes" id="UP001161247"/>
    </source>
</evidence>
<dbReference type="InterPro" id="IPR006045">
    <property type="entry name" value="Cupin_1"/>
</dbReference>
<dbReference type="InterPro" id="IPR001929">
    <property type="entry name" value="Germin"/>
</dbReference>
<feature type="disulfide bond" evidence="14">
    <location>
        <begin position="36"/>
        <end position="52"/>
    </location>
</feature>
<evidence type="ECO:0000256" key="14">
    <source>
        <dbReference type="PIRSR" id="PIRSR601929-3"/>
    </source>
</evidence>
<dbReference type="Gene3D" id="2.60.120.10">
    <property type="entry name" value="Jelly Rolls"/>
    <property type="match status" value="1"/>
</dbReference>
<dbReference type="PROSITE" id="PS00725">
    <property type="entry name" value="GERMIN"/>
    <property type="match status" value="1"/>
</dbReference>
<dbReference type="AlphaFoldDB" id="A0AAV1C4J5"/>
<evidence type="ECO:0000256" key="8">
    <source>
        <dbReference type="ARBA" id="ARBA00023211"/>
    </source>
</evidence>
<dbReference type="GO" id="GO:0009506">
    <property type="term" value="C:plasmodesma"/>
    <property type="evidence" value="ECO:0007669"/>
    <property type="project" value="UniProtKB-ARBA"/>
</dbReference>
<comment type="function">
    <text evidence="10">May interact with bacterial adhesins thereby protecting the reproductive tissues from microbial attack. Has no oxalate oxidase activity.</text>
</comment>
<reference evidence="17" key="1">
    <citation type="submission" date="2023-03" db="EMBL/GenBank/DDBJ databases">
        <authorList>
            <person name="Julca I."/>
        </authorList>
    </citation>
    <scope>NUCLEOTIDE SEQUENCE</scope>
</reference>
<dbReference type="GO" id="GO:2000280">
    <property type="term" value="P:regulation of root development"/>
    <property type="evidence" value="ECO:0007669"/>
    <property type="project" value="UniProtKB-ARBA"/>
</dbReference>
<evidence type="ECO:0000256" key="5">
    <source>
        <dbReference type="ARBA" id="ARBA00022723"/>
    </source>
</evidence>
<comment type="catalytic activity">
    <reaction evidence="9">
        <text>2 superoxide + 2 H(+) = H2O2 + O2</text>
        <dbReference type="Rhea" id="RHEA:20696"/>
        <dbReference type="ChEBI" id="CHEBI:15378"/>
        <dbReference type="ChEBI" id="CHEBI:15379"/>
        <dbReference type="ChEBI" id="CHEBI:16240"/>
        <dbReference type="ChEBI" id="CHEBI:18421"/>
        <dbReference type="EC" id="1.15.1.1"/>
    </reaction>
</comment>
<feature type="binding site" evidence="13">
    <location>
        <position position="160"/>
    </location>
    <ligand>
        <name>Mn(2+)</name>
        <dbReference type="ChEBI" id="CHEBI:29035"/>
    </ligand>
</feature>
<evidence type="ECO:0000256" key="1">
    <source>
        <dbReference type="ARBA" id="ARBA00004271"/>
    </source>
</evidence>
<dbReference type="GO" id="GO:0004784">
    <property type="term" value="F:superoxide dismutase activity"/>
    <property type="evidence" value="ECO:0007669"/>
    <property type="project" value="UniProtKB-EC"/>
</dbReference>
<evidence type="ECO:0000256" key="13">
    <source>
        <dbReference type="PIRSR" id="PIRSR601929-2"/>
    </source>
</evidence>
<dbReference type="SMART" id="SM00835">
    <property type="entry name" value="Cupin_1"/>
    <property type="match status" value="1"/>
</dbReference>
<keyword evidence="5 12" id="KW-0479">Metal-binding</keyword>
<evidence type="ECO:0000256" key="10">
    <source>
        <dbReference type="ARBA" id="ARBA00058969"/>
    </source>
</evidence>
<feature type="binding site" evidence="12">
    <location>
        <position position="121"/>
    </location>
    <ligand>
        <name>oxalate</name>
        <dbReference type="ChEBI" id="CHEBI:30623"/>
    </ligand>
</feature>
<dbReference type="GO" id="GO:0030145">
    <property type="term" value="F:manganese ion binding"/>
    <property type="evidence" value="ECO:0007669"/>
    <property type="project" value="UniProtKB-UniRule"/>
</dbReference>
<name>A0AAV1C4J5_OLDCO</name>
<keyword evidence="18" id="KW-1185">Reference proteome</keyword>
<comment type="similarity">
    <text evidence="2 15">Belongs to the germin family.</text>
</comment>
<sequence>MAYQINLSLILVLTIVSVCLPWPSLSVDPTPLQDFCIPDLESKSPIINGFPCKKPADASSKDFFFEGLTKRGNEFDTLNVNLTQVDVFAFPALNTLGMSMNRVEFLPGGLNPPHTHPRATELSLVVEGKLLAGWVSTEYILYWKVVSAGELFVIPPGMVHFQLNVGEGRAQFYASFNSQNPGISKMAPTLFDSIPLIPDDVLSTAFNLNDSVIQLIKSKVAHLGR</sequence>
<dbReference type="InterPro" id="IPR011051">
    <property type="entry name" value="RmlC_Cupin_sf"/>
</dbReference>
<evidence type="ECO:0000256" key="9">
    <source>
        <dbReference type="ARBA" id="ARBA00049204"/>
    </source>
</evidence>
<evidence type="ECO:0000256" key="4">
    <source>
        <dbReference type="ARBA" id="ARBA00022525"/>
    </source>
</evidence>
<feature type="chain" id="PRO_5043108102" description="Germin-like protein" evidence="15">
    <location>
        <begin position="27"/>
        <end position="225"/>
    </location>
</feature>
<keyword evidence="6 15" id="KW-0732">Signal</keyword>
<dbReference type="SUPFAM" id="SSF51182">
    <property type="entry name" value="RmlC-like cupins"/>
    <property type="match status" value="1"/>
</dbReference>
<dbReference type="Pfam" id="PF00190">
    <property type="entry name" value="Cupin_1"/>
    <property type="match status" value="1"/>
</dbReference>
<keyword evidence="4 15" id="KW-0964">Secreted</keyword>
<evidence type="ECO:0000259" key="16">
    <source>
        <dbReference type="SMART" id="SM00835"/>
    </source>
</evidence>
<evidence type="ECO:0000256" key="12">
    <source>
        <dbReference type="PIRSR" id="PIRSR601929-1"/>
    </source>
</evidence>
<feature type="binding site" evidence="13">
    <location>
        <position position="116"/>
    </location>
    <ligand>
        <name>Mn(2+)</name>
        <dbReference type="ChEBI" id="CHEBI:29035"/>
    </ligand>
</feature>
<evidence type="ECO:0000256" key="7">
    <source>
        <dbReference type="ARBA" id="ARBA00023157"/>
    </source>
</evidence>
<gene>
    <name evidence="17" type="ORF">OLC1_LOCUS2537</name>
</gene>
<dbReference type="InterPro" id="IPR019780">
    <property type="entry name" value="Germin_Mn-BS"/>
</dbReference>
<feature type="binding site" evidence="12">
    <location>
        <position position="111"/>
    </location>
    <ligand>
        <name>oxalate</name>
        <dbReference type="ChEBI" id="CHEBI:30623"/>
    </ligand>
</feature>
<dbReference type="CDD" id="cd02241">
    <property type="entry name" value="cupin_OxOx"/>
    <property type="match status" value="1"/>
</dbReference>
<evidence type="ECO:0000256" key="15">
    <source>
        <dbReference type="RuleBase" id="RU366015"/>
    </source>
</evidence>
<dbReference type="EMBL" id="OX459118">
    <property type="protein sequence ID" value="CAI9090365.1"/>
    <property type="molecule type" value="Genomic_DNA"/>
</dbReference>
<comment type="subcellular location">
    <subcellularLocation>
        <location evidence="1 15">Secreted</location>
        <location evidence="1 15">Extracellular space</location>
        <location evidence="1 15">Apoplast</location>
    </subcellularLocation>
</comment>
<dbReference type="GO" id="GO:0048046">
    <property type="term" value="C:apoplast"/>
    <property type="evidence" value="ECO:0007669"/>
    <property type="project" value="UniProtKB-SubCell"/>
</dbReference>
<keyword evidence="8 12" id="KW-0464">Manganese</keyword>
<feature type="binding site" evidence="12">
    <location>
        <position position="116"/>
    </location>
    <ligand>
        <name>oxalate</name>
        <dbReference type="ChEBI" id="CHEBI:30623"/>
    </ligand>
</feature>
<feature type="binding site" evidence="12">
    <location>
        <position position="101"/>
    </location>
    <ligand>
        <name>oxalate</name>
        <dbReference type="ChEBI" id="CHEBI:30623"/>
    </ligand>
</feature>
<evidence type="ECO:0000313" key="17">
    <source>
        <dbReference type="EMBL" id="CAI9090365.1"/>
    </source>
</evidence>
<dbReference type="Proteomes" id="UP001161247">
    <property type="component" value="Chromosome 1"/>
</dbReference>
<feature type="signal peptide" evidence="15">
    <location>
        <begin position="1"/>
        <end position="26"/>
    </location>
</feature>
<feature type="binding site" evidence="13">
    <location>
        <position position="121"/>
    </location>
    <ligand>
        <name>Mn(2+)</name>
        <dbReference type="ChEBI" id="CHEBI:29035"/>
    </ligand>
</feature>
<evidence type="ECO:0000256" key="6">
    <source>
        <dbReference type="ARBA" id="ARBA00022729"/>
    </source>
</evidence>
<proteinExistence type="inferred from homology"/>
<dbReference type="FunFam" id="2.60.120.10:FF:000025">
    <property type="entry name" value="germin-like protein subfamily 2 member 1"/>
    <property type="match status" value="1"/>
</dbReference>
<dbReference type="InterPro" id="IPR014710">
    <property type="entry name" value="RmlC-like_jellyroll"/>
</dbReference>
<comment type="subunit">
    <text evidence="11">Monomer. In the absence of manganese, it forms tetrameric and pentameric forms which show superoxide dismutase activity.</text>
</comment>
<feature type="domain" description="Cupin type-1" evidence="16">
    <location>
        <begin position="66"/>
        <end position="214"/>
    </location>
</feature>
<evidence type="ECO:0000256" key="2">
    <source>
        <dbReference type="ARBA" id="ARBA00007456"/>
    </source>
</evidence>